<keyword evidence="3" id="KW-1185">Reference proteome</keyword>
<proteinExistence type="predicted"/>
<dbReference type="Proteomes" id="UP000829685">
    <property type="component" value="Unassembled WGS sequence"/>
</dbReference>
<evidence type="ECO:0000313" key="2">
    <source>
        <dbReference type="EMBL" id="KAI1872662.1"/>
    </source>
</evidence>
<feature type="compositionally biased region" description="Basic and acidic residues" evidence="1">
    <location>
        <begin position="160"/>
        <end position="176"/>
    </location>
</feature>
<protein>
    <submittedName>
        <fullName evidence="2">Uncharacterized protein</fullName>
    </submittedName>
</protein>
<gene>
    <name evidence="2" type="ORF">JX265_005542</name>
</gene>
<feature type="region of interest" description="Disordered" evidence="1">
    <location>
        <begin position="270"/>
        <end position="297"/>
    </location>
</feature>
<evidence type="ECO:0000313" key="3">
    <source>
        <dbReference type="Proteomes" id="UP000829685"/>
    </source>
</evidence>
<feature type="compositionally biased region" description="Basic and acidic residues" evidence="1">
    <location>
        <begin position="135"/>
        <end position="144"/>
    </location>
</feature>
<accession>A0A9P9WP71</accession>
<dbReference type="EMBL" id="JAFIMR010000011">
    <property type="protein sequence ID" value="KAI1872662.1"/>
    <property type="molecule type" value="Genomic_DNA"/>
</dbReference>
<reference evidence="2" key="1">
    <citation type="submission" date="2021-03" db="EMBL/GenBank/DDBJ databases">
        <title>Revisited historic fungal species revealed as producer of novel bioactive compounds through whole genome sequencing and comparative genomics.</title>
        <authorList>
            <person name="Vignolle G.A."/>
            <person name="Hochenegger N."/>
            <person name="Mach R.L."/>
            <person name="Mach-Aigner A.R."/>
            <person name="Javad Rahimi M."/>
            <person name="Salim K.A."/>
            <person name="Chan C.M."/>
            <person name="Lim L.B.L."/>
            <person name="Cai F."/>
            <person name="Druzhinina I.S."/>
            <person name="U'Ren J.M."/>
            <person name="Derntl C."/>
        </authorList>
    </citation>
    <scope>NUCLEOTIDE SEQUENCE</scope>
    <source>
        <strain evidence="2">TUCIM 5799</strain>
    </source>
</reference>
<sequence>MGKHPEVYAYLMRDGSWKPSAAADYWRIRRHILAWDEWTAYQEILDSTCQQTKKVDEKVTKLQDSVGDLKDAQSDHAKKQDECLAEVQKVYEYVQAEAKKRNDEKQAKWLKRQLAESYEAGKSSEQEKAALSQKKQKDEDHASELRQLRAEWEAERQEKLKKKTFESQQKAEKEAVEQAVRNHRRLEEDDQERFDKRQKAEEERIRRLAESLWQERHGSDREPAFDRERRPYWYRHAPHRRAPAFRYAEHADTESMSPWMEETIEEEFPMYHPTSRRERRRTMLRGSGPRPDYPWNY</sequence>
<feature type="region of interest" description="Disordered" evidence="1">
    <location>
        <begin position="120"/>
        <end position="144"/>
    </location>
</feature>
<dbReference type="AlphaFoldDB" id="A0A9P9WP71"/>
<name>A0A9P9WP71_9PEZI</name>
<evidence type="ECO:0000256" key="1">
    <source>
        <dbReference type="SAM" id="MobiDB-lite"/>
    </source>
</evidence>
<feature type="region of interest" description="Disordered" evidence="1">
    <location>
        <begin position="160"/>
        <end position="201"/>
    </location>
</feature>
<comment type="caution">
    <text evidence="2">The sequence shown here is derived from an EMBL/GenBank/DDBJ whole genome shotgun (WGS) entry which is preliminary data.</text>
</comment>
<organism evidence="2 3">
    <name type="scientific">Neoarthrinium moseri</name>
    <dbReference type="NCBI Taxonomy" id="1658444"/>
    <lineage>
        <taxon>Eukaryota</taxon>
        <taxon>Fungi</taxon>
        <taxon>Dikarya</taxon>
        <taxon>Ascomycota</taxon>
        <taxon>Pezizomycotina</taxon>
        <taxon>Sordariomycetes</taxon>
        <taxon>Xylariomycetidae</taxon>
        <taxon>Amphisphaeriales</taxon>
        <taxon>Apiosporaceae</taxon>
        <taxon>Neoarthrinium</taxon>
    </lineage>
</organism>